<evidence type="ECO:0000313" key="2">
    <source>
        <dbReference type="Proteomes" id="UP000183832"/>
    </source>
</evidence>
<proteinExistence type="predicted"/>
<dbReference type="Proteomes" id="UP000183832">
    <property type="component" value="Unassembled WGS sequence"/>
</dbReference>
<keyword evidence="2" id="KW-1185">Reference proteome</keyword>
<evidence type="ECO:0000313" key="1">
    <source>
        <dbReference type="EMBL" id="CRK87085.1"/>
    </source>
</evidence>
<protein>
    <submittedName>
        <fullName evidence="1">CLUMA_CG000907, isoform A</fullName>
    </submittedName>
</protein>
<reference evidence="1 2" key="1">
    <citation type="submission" date="2015-04" db="EMBL/GenBank/DDBJ databases">
        <authorList>
            <person name="Syromyatnikov M.Y."/>
            <person name="Popov V.N."/>
        </authorList>
    </citation>
    <scope>NUCLEOTIDE SEQUENCE [LARGE SCALE GENOMIC DNA]</scope>
</reference>
<name>A0A1J1HGE3_9DIPT</name>
<organism evidence="1 2">
    <name type="scientific">Clunio marinus</name>
    <dbReference type="NCBI Taxonomy" id="568069"/>
    <lineage>
        <taxon>Eukaryota</taxon>
        <taxon>Metazoa</taxon>
        <taxon>Ecdysozoa</taxon>
        <taxon>Arthropoda</taxon>
        <taxon>Hexapoda</taxon>
        <taxon>Insecta</taxon>
        <taxon>Pterygota</taxon>
        <taxon>Neoptera</taxon>
        <taxon>Endopterygota</taxon>
        <taxon>Diptera</taxon>
        <taxon>Nematocera</taxon>
        <taxon>Chironomoidea</taxon>
        <taxon>Chironomidae</taxon>
        <taxon>Clunio</taxon>
    </lineage>
</organism>
<sequence length="64" mass="7691">MKDRLSQQYTIPYIHFQSFRWVVVEGYLHASLRVHNIEDGKETKHFPIEYNKALLVSLLIYRVV</sequence>
<accession>A0A1J1HGE3</accession>
<gene>
    <name evidence="1" type="ORF">CLUMA_CG000907</name>
</gene>
<dbReference type="AlphaFoldDB" id="A0A1J1HGE3"/>
<dbReference type="EMBL" id="CVRI01000003">
    <property type="protein sequence ID" value="CRK87085.1"/>
    <property type="molecule type" value="Genomic_DNA"/>
</dbReference>